<protein>
    <recommendedName>
        <fullName evidence="6">MARVEL domain-containing protein</fullName>
    </recommendedName>
</protein>
<feature type="transmembrane region" description="Helical" evidence="5">
    <location>
        <begin position="12"/>
        <end position="35"/>
    </location>
</feature>
<keyword evidence="2 5" id="KW-0812">Transmembrane</keyword>
<comment type="caution">
    <text evidence="7">The sequence shown here is derived from an EMBL/GenBank/DDBJ whole genome shotgun (WGS) entry which is preliminary data.</text>
</comment>
<keyword evidence="8" id="KW-1185">Reference proteome</keyword>
<evidence type="ECO:0000256" key="4">
    <source>
        <dbReference type="ARBA" id="ARBA00023136"/>
    </source>
</evidence>
<keyword evidence="3 5" id="KW-1133">Transmembrane helix</keyword>
<keyword evidence="4 5" id="KW-0472">Membrane</keyword>
<dbReference type="EMBL" id="JAACJK010000110">
    <property type="protein sequence ID" value="KAF5332852.1"/>
    <property type="molecule type" value="Genomic_DNA"/>
</dbReference>
<dbReference type="Pfam" id="PF01284">
    <property type="entry name" value="MARVEL"/>
    <property type="match status" value="1"/>
</dbReference>
<organism evidence="7 8">
    <name type="scientific">Ephemerocybe angulata</name>
    <dbReference type="NCBI Taxonomy" id="980116"/>
    <lineage>
        <taxon>Eukaryota</taxon>
        <taxon>Fungi</taxon>
        <taxon>Dikarya</taxon>
        <taxon>Basidiomycota</taxon>
        <taxon>Agaricomycotina</taxon>
        <taxon>Agaricomycetes</taxon>
        <taxon>Agaricomycetidae</taxon>
        <taxon>Agaricales</taxon>
        <taxon>Agaricineae</taxon>
        <taxon>Psathyrellaceae</taxon>
        <taxon>Ephemerocybe</taxon>
    </lineage>
</organism>
<dbReference type="OrthoDB" id="2117453at2759"/>
<evidence type="ECO:0000256" key="5">
    <source>
        <dbReference type="SAM" id="Phobius"/>
    </source>
</evidence>
<reference evidence="7 8" key="1">
    <citation type="journal article" date="2020" name="ISME J.">
        <title>Uncovering the hidden diversity of litter-decomposition mechanisms in mushroom-forming fungi.</title>
        <authorList>
            <person name="Floudas D."/>
            <person name="Bentzer J."/>
            <person name="Ahren D."/>
            <person name="Johansson T."/>
            <person name="Persson P."/>
            <person name="Tunlid A."/>
        </authorList>
    </citation>
    <scope>NUCLEOTIDE SEQUENCE [LARGE SCALE GENOMIC DNA]</scope>
    <source>
        <strain evidence="7 8">CBS 175.51</strain>
    </source>
</reference>
<name>A0A8H5C0A7_9AGAR</name>
<accession>A0A8H5C0A7</accession>
<dbReference type="Proteomes" id="UP000541558">
    <property type="component" value="Unassembled WGS sequence"/>
</dbReference>
<dbReference type="InterPro" id="IPR008253">
    <property type="entry name" value="Marvel"/>
</dbReference>
<feature type="transmembrane region" description="Helical" evidence="5">
    <location>
        <begin position="135"/>
        <end position="156"/>
    </location>
</feature>
<sequence>MGAGSDSTVRRAHPILFGSIILFSIIEMCIAAWLLSRYNTRHNYPFPSVRIRVRYILFCSVWTIVVGTIFLVLFWVTAAGSIFTSVAAHFIFLFITFVFWIAAAAAITETLGGGLSCSHQNFWAYCGQLNAIEGFAWMIWILVFFTLIMVIIRGIAAARSGGGYGGGLVSNTA</sequence>
<evidence type="ECO:0000256" key="1">
    <source>
        <dbReference type="ARBA" id="ARBA00004141"/>
    </source>
</evidence>
<proteinExistence type="predicted"/>
<comment type="subcellular location">
    <subcellularLocation>
        <location evidence="1">Membrane</location>
        <topology evidence="1">Multi-pass membrane protein</topology>
    </subcellularLocation>
</comment>
<dbReference type="GO" id="GO:0016020">
    <property type="term" value="C:membrane"/>
    <property type="evidence" value="ECO:0007669"/>
    <property type="project" value="UniProtKB-SubCell"/>
</dbReference>
<feature type="transmembrane region" description="Helical" evidence="5">
    <location>
        <begin position="55"/>
        <end position="78"/>
    </location>
</feature>
<evidence type="ECO:0000259" key="6">
    <source>
        <dbReference type="Pfam" id="PF01284"/>
    </source>
</evidence>
<dbReference type="AlphaFoldDB" id="A0A8H5C0A7"/>
<evidence type="ECO:0000256" key="3">
    <source>
        <dbReference type="ARBA" id="ARBA00022989"/>
    </source>
</evidence>
<evidence type="ECO:0000313" key="8">
    <source>
        <dbReference type="Proteomes" id="UP000541558"/>
    </source>
</evidence>
<evidence type="ECO:0000256" key="2">
    <source>
        <dbReference type="ARBA" id="ARBA00022692"/>
    </source>
</evidence>
<feature type="domain" description="MARVEL" evidence="6">
    <location>
        <begin position="13"/>
        <end position="148"/>
    </location>
</feature>
<feature type="transmembrane region" description="Helical" evidence="5">
    <location>
        <begin position="90"/>
        <end position="115"/>
    </location>
</feature>
<evidence type="ECO:0000313" key="7">
    <source>
        <dbReference type="EMBL" id="KAF5332852.1"/>
    </source>
</evidence>
<gene>
    <name evidence="7" type="ORF">D9611_005391</name>
</gene>